<gene>
    <name evidence="9" type="ORF">LLUT_LOCUS14681</name>
</gene>
<feature type="region of interest" description="Disordered" evidence="7">
    <location>
        <begin position="1"/>
        <end position="33"/>
    </location>
</feature>
<evidence type="ECO:0000256" key="3">
    <source>
        <dbReference type="ARBA" id="ARBA00022771"/>
    </source>
</evidence>
<protein>
    <recommendedName>
        <fullName evidence="8">C2H2-type domain-containing protein</fullName>
    </recommendedName>
</protein>
<dbReference type="PANTHER" id="PTHR47287:SF13">
    <property type="entry name" value="C2H2-TYPE DOMAIN-CONTAINING PROTEIN"/>
    <property type="match status" value="1"/>
</dbReference>
<evidence type="ECO:0000313" key="10">
    <source>
        <dbReference type="Proteomes" id="UP001497480"/>
    </source>
</evidence>
<accession>A0AAV1WX30</accession>
<keyword evidence="5" id="KW-0539">Nucleus</keyword>
<dbReference type="InterPro" id="IPR044246">
    <property type="entry name" value="ZFP3-like"/>
</dbReference>
<name>A0AAV1WX30_LUPLU</name>
<sequence>MGKDSELSLSLSLGSNMIHESSPKKKAHEDSSFDPQLVENFNDKETIIPKEQQFSCKFCDKKFSNSQALGGHQNAHRRERIISRMNKEFAMGTFGHGAHMCPYSSMANRHPFRDSHLYHGAHMHPMAHMSPVPWRRFELGYGNQGLYNTSFSGHQFGMTPNSMGTSAQRLNHRDVGFGRELHQVPSDAEGIINRSTTAFNDLEGLQGNHHARNQQIASPRPNLSLDL</sequence>
<comment type="subcellular location">
    <subcellularLocation>
        <location evidence="1">Nucleus</location>
    </subcellularLocation>
</comment>
<keyword evidence="4" id="KW-0862">Zinc</keyword>
<proteinExistence type="predicted"/>
<keyword evidence="3 6" id="KW-0863">Zinc-finger</keyword>
<organism evidence="9 10">
    <name type="scientific">Lupinus luteus</name>
    <name type="common">European yellow lupine</name>
    <dbReference type="NCBI Taxonomy" id="3873"/>
    <lineage>
        <taxon>Eukaryota</taxon>
        <taxon>Viridiplantae</taxon>
        <taxon>Streptophyta</taxon>
        <taxon>Embryophyta</taxon>
        <taxon>Tracheophyta</taxon>
        <taxon>Spermatophyta</taxon>
        <taxon>Magnoliopsida</taxon>
        <taxon>eudicotyledons</taxon>
        <taxon>Gunneridae</taxon>
        <taxon>Pentapetalae</taxon>
        <taxon>rosids</taxon>
        <taxon>fabids</taxon>
        <taxon>Fabales</taxon>
        <taxon>Fabaceae</taxon>
        <taxon>Papilionoideae</taxon>
        <taxon>50 kb inversion clade</taxon>
        <taxon>genistoids sensu lato</taxon>
        <taxon>core genistoids</taxon>
        <taxon>Genisteae</taxon>
        <taxon>Lupinus</taxon>
    </lineage>
</organism>
<evidence type="ECO:0000259" key="8">
    <source>
        <dbReference type="PROSITE" id="PS50157"/>
    </source>
</evidence>
<dbReference type="Gene3D" id="3.30.160.60">
    <property type="entry name" value="Classic Zinc Finger"/>
    <property type="match status" value="1"/>
</dbReference>
<evidence type="ECO:0000256" key="2">
    <source>
        <dbReference type="ARBA" id="ARBA00022723"/>
    </source>
</evidence>
<evidence type="ECO:0000256" key="5">
    <source>
        <dbReference type="ARBA" id="ARBA00023242"/>
    </source>
</evidence>
<keyword evidence="2" id="KW-0479">Metal-binding</keyword>
<evidence type="ECO:0000256" key="4">
    <source>
        <dbReference type="ARBA" id="ARBA00022833"/>
    </source>
</evidence>
<dbReference type="PROSITE" id="PS50157">
    <property type="entry name" value="ZINC_FINGER_C2H2_2"/>
    <property type="match status" value="1"/>
</dbReference>
<evidence type="ECO:0000313" key="9">
    <source>
        <dbReference type="EMBL" id="CAL0313621.1"/>
    </source>
</evidence>
<reference evidence="9 10" key="1">
    <citation type="submission" date="2024-03" db="EMBL/GenBank/DDBJ databases">
        <authorList>
            <person name="Martinez-Hernandez J."/>
        </authorList>
    </citation>
    <scope>NUCLEOTIDE SEQUENCE [LARGE SCALE GENOMIC DNA]</scope>
</reference>
<feature type="compositionally biased region" description="Basic and acidic residues" evidence="7">
    <location>
        <begin position="21"/>
        <end position="31"/>
    </location>
</feature>
<dbReference type="InterPro" id="IPR013087">
    <property type="entry name" value="Znf_C2H2_type"/>
</dbReference>
<dbReference type="AlphaFoldDB" id="A0AAV1WX30"/>
<evidence type="ECO:0000256" key="6">
    <source>
        <dbReference type="PROSITE-ProRule" id="PRU00042"/>
    </source>
</evidence>
<dbReference type="InterPro" id="IPR036236">
    <property type="entry name" value="Znf_C2H2_sf"/>
</dbReference>
<dbReference type="PANTHER" id="PTHR47287">
    <property type="entry name" value="C2H2 AND C2HC ZINC FINGERS SUPERFAMILY PROTEIN"/>
    <property type="match status" value="1"/>
</dbReference>
<evidence type="ECO:0000256" key="1">
    <source>
        <dbReference type="ARBA" id="ARBA00004123"/>
    </source>
</evidence>
<dbReference type="EMBL" id="CAXHTB010000010">
    <property type="protein sequence ID" value="CAL0313621.1"/>
    <property type="molecule type" value="Genomic_DNA"/>
</dbReference>
<evidence type="ECO:0000256" key="7">
    <source>
        <dbReference type="SAM" id="MobiDB-lite"/>
    </source>
</evidence>
<dbReference type="PROSITE" id="PS00028">
    <property type="entry name" value="ZINC_FINGER_C2H2_1"/>
    <property type="match status" value="1"/>
</dbReference>
<feature type="domain" description="C2H2-type" evidence="8">
    <location>
        <begin position="54"/>
        <end position="81"/>
    </location>
</feature>
<keyword evidence="10" id="KW-1185">Reference proteome</keyword>
<dbReference type="SUPFAM" id="SSF57667">
    <property type="entry name" value="beta-beta-alpha zinc fingers"/>
    <property type="match status" value="1"/>
</dbReference>
<comment type="caution">
    <text evidence="9">The sequence shown here is derived from an EMBL/GenBank/DDBJ whole genome shotgun (WGS) entry which is preliminary data.</text>
</comment>
<dbReference type="GO" id="GO:0008270">
    <property type="term" value="F:zinc ion binding"/>
    <property type="evidence" value="ECO:0007669"/>
    <property type="project" value="UniProtKB-KW"/>
</dbReference>
<dbReference type="GO" id="GO:0005634">
    <property type="term" value="C:nucleus"/>
    <property type="evidence" value="ECO:0007669"/>
    <property type="project" value="UniProtKB-SubCell"/>
</dbReference>
<dbReference type="GO" id="GO:0009788">
    <property type="term" value="P:negative regulation of abscisic acid-activated signaling pathway"/>
    <property type="evidence" value="ECO:0007669"/>
    <property type="project" value="InterPro"/>
</dbReference>
<dbReference type="Proteomes" id="UP001497480">
    <property type="component" value="Unassembled WGS sequence"/>
</dbReference>